<name>A0A1G2US31_9BACT</name>
<organism evidence="4 5">
    <name type="scientific">Candidatus Zambryskibacteria bacterium RIFCSPLOWO2_12_FULL_39_23</name>
    <dbReference type="NCBI Taxonomy" id="1802776"/>
    <lineage>
        <taxon>Bacteria</taxon>
        <taxon>Candidatus Zambryskiibacteriota</taxon>
    </lineage>
</organism>
<evidence type="ECO:0000313" key="5">
    <source>
        <dbReference type="Proteomes" id="UP000176558"/>
    </source>
</evidence>
<dbReference type="EMBL" id="MHWT01000021">
    <property type="protein sequence ID" value="OHB12178.1"/>
    <property type="molecule type" value="Genomic_DNA"/>
</dbReference>
<evidence type="ECO:0000259" key="3">
    <source>
        <dbReference type="Pfam" id="PF08220"/>
    </source>
</evidence>
<gene>
    <name evidence="4" type="ORF">A3G99_00900</name>
</gene>
<dbReference type="AlphaFoldDB" id="A0A1G2US31"/>
<protein>
    <recommendedName>
        <fullName evidence="3">HTH deoR-type domain-containing protein</fullName>
    </recommendedName>
</protein>
<evidence type="ECO:0000256" key="1">
    <source>
        <dbReference type="ARBA" id="ARBA00023015"/>
    </source>
</evidence>
<dbReference type="SUPFAM" id="SSF46785">
    <property type="entry name" value="Winged helix' DNA-binding domain"/>
    <property type="match status" value="1"/>
</dbReference>
<dbReference type="InterPro" id="IPR036388">
    <property type="entry name" value="WH-like_DNA-bd_sf"/>
</dbReference>
<feature type="domain" description="HTH deoR-type" evidence="3">
    <location>
        <begin position="74"/>
        <end position="121"/>
    </location>
</feature>
<keyword evidence="1" id="KW-0805">Transcription regulation</keyword>
<dbReference type="Pfam" id="PF08220">
    <property type="entry name" value="HTH_DeoR"/>
    <property type="match status" value="1"/>
</dbReference>
<dbReference type="InterPro" id="IPR036390">
    <property type="entry name" value="WH_DNA-bd_sf"/>
</dbReference>
<dbReference type="GO" id="GO:0003700">
    <property type="term" value="F:DNA-binding transcription factor activity"/>
    <property type="evidence" value="ECO:0007669"/>
    <property type="project" value="InterPro"/>
</dbReference>
<dbReference type="Proteomes" id="UP000176558">
    <property type="component" value="Unassembled WGS sequence"/>
</dbReference>
<proteinExistence type="predicted"/>
<sequence length="132" mass="14900">MNFTILKKEFSSLVGIMDSEMSNHSGAVDGTIPKSFFNVKEVGLGIKDRYLSSGGGIKDNSLLKSRDQFKRSNRQNIILNLLRKKKELTIKDISAVIKDCSEKTIQRELTSFIKAGVLKRTGERRWSKYSLA</sequence>
<evidence type="ECO:0000313" key="4">
    <source>
        <dbReference type="EMBL" id="OHB12178.1"/>
    </source>
</evidence>
<comment type="caution">
    <text evidence="4">The sequence shown here is derived from an EMBL/GenBank/DDBJ whole genome shotgun (WGS) entry which is preliminary data.</text>
</comment>
<dbReference type="InterPro" id="IPR001034">
    <property type="entry name" value="DeoR_HTH"/>
</dbReference>
<reference evidence="4 5" key="1">
    <citation type="journal article" date="2016" name="Nat. Commun.">
        <title>Thousands of microbial genomes shed light on interconnected biogeochemical processes in an aquifer system.</title>
        <authorList>
            <person name="Anantharaman K."/>
            <person name="Brown C.T."/>
            <person name="Hug L.A."/>
            <person name="Sharon I."/>
            <person name="Castelle C.J."/>
            <person name="Probst A.J."/>
            <person name="Thomas B.C."/>
            <person name="Singh A."/>
            <person name="Wilkins M.J."/>
            <person name="Karaoz U."/>
            <person name="Brodie E.L."/>
            <person name="Williams K.H."/>
            <person name="Hubbard S.S."/>
            <person name="Banfield J.F."/>
        </authorList>
    </citation>
    <scope>NUCLEOTIDE SEQUENCE [LARGE SCALE GENOMIC DNA]</scope>
</reference>
<evidence type="ECO:0000256" key="2">
    <source>
        <dbReference type="ARBA" id="ARBA00023163"/>
    </source>
</evidence>
<dbReference type="Gene3D" id="1.10.10.10">
    <property type="entry name" value="Winged helix-like DNA-binding domain superfamily/Winged helix DNA-binding domain"/>
    <property type="match status" value="1"/>
</dbReference>
<accession>A0A1G2US31</accession>
<keyword evidence="2" id="KW-0804">Transcription</keyword>